<gene>
    <name evidence="1" type="ORF">BHF71_10160</name>
</gene>
<dbReference type="EMBL" id="MIJF01000034">
    <property type="protein sequence ID" value="OEF99129.1"/>
    <property type="molecule type" value="Genomic_DNA"/>
</dbReference>
<evidence type="ECO:0000313" key="2">
    <source>
        <dbReference type="Proteomes" id="UP000243739"/>
    </source>
</evidence>
<organism evidence="1 2">
    <name type="scientific">Vulcanibacillus modesticaldus</name>
    <dbReference type="NCBI Taxonomy" id="337097"/>
    <lineage>
        <taxon>Bacteria</taxon>
        <taxon>Bacillati</taxon>
        <taxon>Bacillota</taxon>
        <taxon>Bacilli</taxon>
        <taxon>Bacillales</taxon>
        <taxon>Bacillaceae</taxon>
        <taxon>Vulcanibacillus</taxon>
    </lineage>
</organism>
<keyword evidence="2" id="KW-1185">Reference proteome</keyword>
<dbReference type="RefSeq" id="WP_069657002.1">
    <property type="nucleotide sequence ID" value="NZ_MIJF01000034.1"/>
</dbReference>
<dbReference type="AlphaFoldDB" id="A0A1D2YTW9"/>
<evidence type="ECO:0000313" key="1">
    <source>
        <dbReference type="EMBL" id="OEF99129.1"/>
    </source>
</evidence>
<dbReference type="SUPFAM" id="SSF52540">
    <property type="entry name" value="P-loop containing nucleoside triphosphate hydrolases"/>
    <property type="match status" value="1"/>
</dbReference>
<accession>A0A1D2YTW9</accession>
<dbReference type="OrthoDB" id="9781481at2"/>
<dbReference type="InterPro" id="IPR027417">
    <property type="entry name" value="P-loop_NTPase"/>
</dbReference>
<dbReference type="STRING" id="337097.BHF71_10160"/>
<sequence>MIDISRWIEIFNIEDPSIRCQTVLNEIQPKLREIFDSFVEKYNVNGEVLKYKIHTYESTLDTNRSDSKNPKYNKNKNNFCRKAFVGLTYDIYDRVSIFKIEADSRSKTIKIVMDLDFYPFWRAVLNKTNEKELDNLLRKLDPDIEIKLSDDEETLIKNEEFIKKINEYKGRKTPWFKFGLYLPFKSDINEEDLVDLMWDTFVKLEPLRKFIERDTIEHLNSLKVIDLFKNDSTPISLIVYGQKYQVNFEEATKSSNKLHKQSFSIYDNDQLITQGWLELFFREPRELLGVVINGREYIYIQLRKLQTETQYKLKFKKAFRLKGKNNENNENQTYQLKSNQILLDHGFQVDETGFYVGTYDNNSKTFLEPIGEIKQRLITASLIFADVLGAFTLPKNAPEANNNLIDDEGELSLETYSSTFDFSSIEKIISDSQFTFSLDTLRDFHLNMTCLVDKHFVILSGISGTGKTQLCRLYANAVYGLDYSADNPYLRIIPVRPDWMDSTALFGYYSSFEKRYMRTEFLDMLIQANKEKDKPHFIVLDELNLARVEYYLSDYLSAVESRKPIHLHNQDDIEDIPKTIEIPHNFYLIGTINVDETTHSISDKVLDRAFVMTLSEVDFEKYWEKLDNKYKDGLKEEWGSLIDLHQILSKYELHFGYRTMNEILRKLYKNLLLPEDFRMERIKSLDRVISEKILPKIRGDEKIIPLMAELESWTKDTIGMDSITYKNIVRMREELERYGATQFWR</sequence>
<protein>
    <submittedName>
        <fullName evidence="1">Uncharacterized protein</fullName>
    </submittedName>
</protein>
<dbReference type="Gene3D" id="3.40.50.300">
    <property type="entry name" value="P-loop containing nucleotide triphosphate hydrolases"/>
    <property type="match status" value="1"/>
</dbReference>
<name>A0A1D2YTW9_9BACI</name>
<dbReference type="Proteomes" id="UP000243739">
    <property type="component" value="Unassembled WGS sequence"/>
</dbReference>
<proteinExistence type="predicted"/>
<comment type="caution">
    <text evidence="1">The sequence shown here is derived from an EMBL/GenBank/DDBJ whole genome shotgun (WGS) entry which is preliminary data.</text>
</comment>
<reference evidence="1 2" key="1">
    <citation type="submission" date="2016-09" db="EMBL/GenBank/DDBJ databases">
        <title>Draft genome sequence for the type strain of Vulcanibacillus modesticaldus BR, a strictly anaerobic, moderately thermophilic, and nitrate-reducing bacterium from deep sea-hydrothermal vents of the Mid-Atlantic Ridge.</title>
        <authorList>
            <person name="Abin C.A."/>
            <person name="Hollibaugh J.T."/>
        </authorList>
    </citation>
    <scope>NUCLEOTIDE SEQUENCE [LARGE SCALE GENOMIC DNA]</scope>
    <source>
        <strain evidence="1 2">BR</strain>
    </source>
</reference>